<dbReference type="STRING" id="34508.A0A4U5MCP7"/>
<comment type="subcellular location">
    <subcellularLocation>
        <location evidence="1">Nucleus</location>
        <location evidence="1">Nucleolus</location>
    </subcellularLocation>
</comment>
<feature type="region of interest" description="Disordered" evidence="4">
    <location>
        <begin position="23"/>
        <end position="42"/>
    </location>
</feature>
<keyword evidence="6" id="KW-1185">Reference proteome</keyword>
<evidence type="ECO:0000313" key="5">
    <source>
        <dbReference type="EMBL" id="TKR66897.1"/>
    </source>
</evidence>
<comment type="similarity">
    <text evidence="2">Belongs to the FRG1 family.</text>
</comment>
<comment type="caution">
    <text evidence="5">The sequence shown here is derived from an EMBL/GenBank/DDBJ whole genome shotgun (WGS) entry which is preliminary data.</text>
</comment>
<evidence type="ECO:0000256" key="3">
    <source>
        <dbReference type="ARBA" id="ARBA00023242"/>
    </source>
</evidence>
<dbReference type="AlphaFoldDB" id="A0A4U5MCP7"/>
<dbReference type="SUPFAM" id="SSF50405">
    <property type="entry name" value="Actin-crosslinking proteins"/>
    <property type="match status" value="1"/>
</dbReference>
<protein>
    <recommendedName>
        <fullName evidence="7">FRG1-like family protein</fullName>
    </recommendedName>
</protein>
<accession>A0A4U5MCP7</accession>
<gene>
    <name evidence="5" type="ORF">L596_023124</name>
</gene>
<feature type="compositionally biased region" description="Basic and acidic residues" evidence="4">
    <location>
        <begin position="32"/>
        <end position="42"/>
    </location>
</feature>
<proteinExistence type="inferred from homology"/>
<dbReference type="OrthoDB" id="5539371at2759"/>
<evidence type="ECO:0008006" key="7">
    <source>
        <dbReference type="Google" id="ProtNLM"/>
    </source>
</evidence>
<dbReference type="InterPro" id="IPR010414">
    <property type="entry name" value="FRG1"/>
</dbReference>
<dbReference type="GO" id="GO:0051015">
    <property type="term" value="F:actin filament binding"/>
    <property type="evidence" value="ECO:0007669"/>
    <property type="project" value="TreeGrafter"/>
</dbReference>
<dbReference type="Gene3D" id="2.80.10.50">
    <property type="match status" value="1"/>
</dbReference>
<keyword evidence="3" id="KW-0539">Nucleus</keyword>
<sequence length="268" mass="29806">MSDYDRVRVGALKLKGNKSLFKADKKKKKAKKGESSKTDPDKIANGGFWRVLEELDLKGGTNIAFEYGDFSRCYISAMDNGKFTLGGPHREGEGPSPEEIFTLIKTPDDPKISLRTGYGKYIGVDAEGSLVGVAEAIGARERFQLVFEDGKSAIQSASSNMFISMKPTSEGYIAVASKTAKDDEMINVRTDCEKVGPVDWRTEEDKKGAKDCESAYVKMYQHSKVALKDRHISVDLKDRASVRRAQEEGNLHELLLERRAKTKSDKYC</sequence>
<dbReference type="GO" id="GO:0071013">
    <property type="term" value="C:catalytic step 2 spliceosome"/>
    <property type="evidence" value="ECO:0007669"/>
    <property type="project" value="TreeGrafter"/>
</dbReference>
<dbReference type="Pfam" id="PF06229">
    <property type="entry name" value="FRG1"/>
    <property type="match status" value="1"/>
</dbReference>
<dbReference type="PANTHER" id="PTHR12928:SF0">
    <property type="entry name" value="FSHD REGION GENE 1"/>
    <property type="match status" value="1"/>
</dbReference>
<dbReference type="GO" id="GO:0005730">
    <property type="term" value="C:nucleolus"/>
    <property type="evidence" value="ECO:0007669"/>
    <property type="project" value="UniProtKB-SubCell"/>
</dbReference>
<evidence type="ECO:0000256" key="1">
    <source>
        <dbReference type="ARBA" id="ARBA00004604"/>
    </source>
</evidence>
<evidence type="ECO:0000313" key="6">
    <source>
        <dbReference type="Proteomes" id="UP000298663"/>
    </source>
</evidence>
<reference evidence="5 6" key="2">
    <citation type="journal article" date="2019" name="G3 (Bethesda)">
        <title>Hybrid Assembly of the Genome of the Entomopathogenic Nematode Steinernema carpocapsae Identifies the X-Chromosome.</title>
        <authorList>
            <person name="Serra L."/>
            <person name="Macchietto M."/>
            <person name="Macias-Munoz A."/>
            <person name="McGill C.J."/>
            <person name="Rodriguez I.M."/>
            <person name="Rodriguez B."/>
            <person name="Murad R."/>
            <person name="Mortazavi A."/>
        </authorList>
    </citation>
    <scope>NUCLEOTIDE SEQUENCE [LARGE SCALE GENOMIC DNA]</scope>
    <source>
        <strain evidence="5 6">ALL</strain>
    </source>
</reference>
<dbReference type="InterPro" id="IPR008999">
    <property type="entry name" value="Actin-crosslinking"/>
</dbReference>
<organism evidence="5 6">
    <name type="scientific">Steinernema carpocapsae</name>
    <name type="common">Entomopathogenic nematode</name>
    <dbReference type="NCBI Taxonomy" id="34508"/>
    <lineage>
        <taxon>Eukaryota</taxon>
        <taxon>Metazoa</taxon>
        <taxon>Ecdysozoa</taxon>
        <taxon>Nematoda</taxon>
        <taxon>Chromadorea</taxon>
        <taxon>Rhabditida</taxon>
        <taxon>Tylenchina</taxon>
        <taxon>Panagrolaimomorpha</taxon>
        <taxon>Strongyloidoidea</taxon>
        <taxon>Steinernematidae</taxon>
        <taxon>Steinernema</taxon>
    </lineage>
</organism>
<name>A0A4U5MCP7_STECR</name>
<evidence type="ECO:0000256" key="4">
    <source>
        <dbReference type="SAM" id="MobiDB-lite"/>
    </source>
</evidence>
<dbReference type="Proteomes" id="UP000298663">
    <property type="component" value="Unassembled WGS sequence"/>
</dbReference>
<evidence type="ECO:0000256" key="2">
    <source>
        <dbReference type="ARBA" id="ARBA00010878"/>
    </source>
</evidence>
<dbReference type="PANTHER" id="PTHR12928">
    <property type="entry name" value="FRG1 PROTEIN"/>
    <property type="match status" value="1"/>
</dbReference>
<dbReference type="CDD" id="cd23338">
    <property type="entry name" value="beta-trefoil_FSCN_FRG1"/>
    <property type="match status" value="1"/>
</dbReference>
<dbReference type="EMBL" id="AZBU02000008">
    <property type="protein sequence ID" value="TKR66897.1"/>
    <property type="molecule type" value="Genomic_DNA"/>
</dbReference>
<dbReference type="GO" id="GO:0055120">
    <property type="term" value="C:striated muscle dense body"/>
    <property type="evidence" value="ECO:0007669"/>
    <property type="project" value="TreeGrafter"/>
</dbReference>
<reference evidence="5 6" key="1">
    <citation type="journal article" date="2015" name="Genome Biol.">
        <title>Comparative genomics of Steinernema reveals deeply conserved gene regulatory networks.</title>
        <authorList>
            <person name="Dillman A.R."/>
            <person name="Macchietto M."/>
            <person name="Porter C.F."/>
            <person name="Rogers A."/>
            <person name="Williams B."/>
            <person name="Antoshechkin I."/>
            <person name="Lee M.M."/>
            <person name="Goodwin Z."/>
            <person name="Lu X."/>
            <person name="Lewis E.E."/>
            <person name="Goodrich-Blair H."/>
            <person name="Stock S.P."/>
            <person name="Adams B.J."/>
            <person name="Sternberg P.W."/>
            <person name="Mortazavi A."/>
        </authorList>
    </citation>
    <scope>NUCLEOTIDE SEQUENCE [LARGE SCALE GENOMIC DNA]</scope>
    <source>
        <strain evidence="5 6">ALL</strain>
    </source>
</reference>